<dbReference type="InterPro" id="IPR052704">
    <property type="entry name" value="ECF_Sigma-70_Domain"/>
</dbReference>
<evidence type="ECO:0000259" key="1">
    <source>
        <dbReference type="Pfam" id="PF04542"/>
    </source>
</evidence>
<evidence type="ECO:0000259" key="2">
    <source>
        <dbReference type="Pfam" id="PF08281"/>
    </source>
</evidence>
<dbReference type="Pfam" id="PF04542">
    <property type="entry name" value="Sigma70_r2"/>
    <property type="match status" value="1"/>
</dbReference>
<protein>
    <submittedName>
        <fullName evidence="3">ECF RNA polymerase sigma factor SigJ</fullName>
    </submittedName>
</protein>
<dbReference type="InterPro" id="IPR007627">
    <property type="entry name" value="RNA_pol_sigma70_r2"/>
</dbReference>
<organism evidence="3 4">
    <name type="scientific">Paenibacillus solanacearum</name>
    <dbReference type="NCBI Taxonomy" id="2048548"/>
    <lineage>
        <taxon>Bacteria</taxon>
        <taxon>Bacillati</taxon>
        <taxon>Bacillota</taxon>
        <taxon>Bacilli</taxon>
        <taxon>Bacillales</taxon>
        <taxon>Paenibacillaceae</taxon>
        <taxon>Paenibacillus</taxon>
    </lineage>
</organism>
<reference evidence="3" key="1">
    <citation type="submission" date="2021-06" db="EMBL/GenBank/DDBJ databases">
        <authorList>
            <person name="Criscuolo A."/>
        </authorList>
    </citation>
    <scope>NUCLEOTIDE SEQUENCE</scope>
    <source>
        <strain evidence="3">CIP111600</strain>
    </source>
</reference>
<dbReference type="Proteomes" id="UP000693672">
    <property type="component" value="Unassembled WGS sequence"/>
</dbReference>
<dbReference type="PANTHER" id="PTHR30173">
    <property type="entry name" value="SIGMA 19 FACTOR"/>
    <property type="match status" value="1"/>
</dbReference>
<dbReference type="PANTHER" id="PTHR30173:SF36">
    <property type="entry name" value="ECF RNA POLYMERASE SIGMA FACTOR SIGJ"/>
    <property type="match status" value="1"/>
</dbReference>
<keyword evidence="4" id="KW-1185">Reference proteome</keyword>
<dbReference type="EMBL" id="CAJVAS010000012">
    <property type="protein sequence ID" value="CAG7628663.1"/>
    <property type="molecule type" value="Genomic_DNA"/>
</dbReference>
<sequence>MSQPPVEQWYRDYKPLLFSIAYRMLGTVSEAEDIVHDLFLMVPKLDTDAIYNTKAYLCKAVTRRCIDYLESARVRREQYVGPWLPEPLLYDTASPSDDPSWLAERNDDISFALLLLLERLNPTERAIFVLRQAFDYDYKDIADMLSRSEAACRKTFSRLKEKLETERPLAPPNELRTTAPLVRGFLQAVDTGDVEQFLHLLTEDAVLLSDGGGKVRAAMRPILGADRVAAFLLGVNSKRPDHMTPRPAVINGSPGVVMMYNGQPYSVMLFELLGPRVHRIYLVRNPDKMQHVRG</sequence>
<comment type="caution">
    <text evidence="3">The sequence shown here is derived from an EMBL/GenBank/DDBJ whole genome shotgun (WGS) entry which is preliminary data.</text>
</comment>
<feature type="domain" description="RNA polymerase sigma factor 70 region 4 type 2" evidence="2">
    <location>
        <begin position="112"/>
        <end position="163"/>
    </location>
</feature>
<accession>A0A916K5C3</accession>
<dbReference type="NCBIfam" id="NF007214">
    <property type="entry name" value="PRK09636.1"/>
    <property type="match status" value="1"/>
</dbReference>
<dbReference type="GO" id="GO:0006352">
    <property type="term" value="P:DNA-templated transcription initiation"/>
    <property type="evidence" value="ECO:0007669"/>
    <property type="project" value="InterPro"/>
</dbReference>
<dbReference type="InterPro" id="IPR014303">
    <property type="entry name" value="RNA_pol_sigma-70_ECF"/>
</dbReference>
<dbReference type="NCBIfam" id="TIGR02937">
    <property type="entry name" value="sigma70-ECF"/>
    <property type="match status" value="1"/>
</dbReference>
<feature type="domain" description="RNA polymerase sigma-70 region 2" evidence="1">
    <location>
        <begin position="10"/>
        <end position="73"/>
    </location>
</feature>
<dbReference type="Pfam" id="PF08281">
    <property type="entry name" value="Sigma70_r4_2"/>
    <property type="match status" value="1"/>
</dbReference>
<dbReference type="GO" id="GO:0016987">
    <property type="term" value="F:sigma factor activity"/>
    <property type="evidence" value="ECO:0007669"/>
    <property type="project" value="InterPro"/>
</dbReference>
<dbReference type="RefSeq" id="WP_218092794.1">
    <property type="nucleotide sequence ID" value="NZ_CAJVAS010000012.1"/>
</dbReference>
<dbReference type="InterPro" id="IPR013249">
    <property type="entry name" value="RNA_pol_sigma70_r4_t2"/>
</dbReference>
<proteinExistence type="predicted"/>
<gene>
    <name evidence="3" type="primary">sigJ_3</name>
    <name evidence="3" type="ORF">PAESOLCIP111_03028</name>
</gene>
<dbReference type="NCBIfam" id="TIGR02957">
    <property type="entry name" value="SigX4"/>
    <property type="match status" value="1"/>
</dbReference>
<dbReference type="AlphaFoldDB" id="A0A916K5C3"/>
<evidence type="ECO:0000313" key="4">
    <source>
        <dbReference type="Proteomes" id="UP000693672"/>
    </source>
</evidence>
<name>A0A916K5C3_9BACL</name>
<evidence type="ECO:0000313" key="3">
    <source>
        <dbReference type="EMBL" id="CAG7628663.1"/>
    </source>
</evidence>
<dbReference type="GO" id="GO:0003677">
    <property type="term" value="F:DNA binding"/>
    <property type="evidence" value="ECO:0007669"/>
    <property type="project" value="InterPro"/>
</dbReference>
<dbReference type="InterPro" id="IPR014284">
    <property type="entry name" value="RNA_pol_sigma-70_dom"/>
</dbReference>